<dbReference type="Pfam" id="PF01594">
    <property type="entry name" value="AI-2E_transport"/>
    <property type="match status" value="1"/>
</dbReference>
<proteinExistence type="inferred from homology"/>
<keyword evidence="3 7" id="KW-0812">Transmembrane</keyword>
<evidence type="ECO:0000313" key="8">
    <source>
        <dbReference type="EMBL" id="QOL83195.1"/>
    </source>
</evidence>
<evidence type="ECO:0000256" key="4">
    <source>
        <dbReference type="ARBA" id="ARBA00022989"/>
    </source>
</evidence>
<dbReference type="PANTHER" id="PTHR21716">
    <property type="entry name" value="TRANSMEMBRANE PROTEIN"/>
    <property type="match status" value="1"/>
</dbReference>
<dbReference type="PANTHER" id="PTHR21716:SF16">
    <property type="entry name" value="BLL1467 PROTEIN"/>
    <property type="match status" value="1"/>
</dbReference>
<evidence type="ECO:0000256" key="2">
    <source>
        <dbReference type="ARBA" id="ARBA00009773"/>
    </source>
</evidence>
<keyword evidence="9" id="KW-1185">Reference proteome</keyword>
<dbReference type="GO" id="GO:0016020">
    <property type="term" value="C:membrane"/>
    <property type="evidence" value="ECO:0007669"/>
    <property type="project" value="UniProtKB-SubCell"/>
</dbReference>
<feature type="transmembrane region" description="Helical" evidence="7">
    <location>
        <begin position="52"/>
        <end position="71"/>
    </location>
</feature>
<accession>A0A7L9WS22</accession>
<comment type="similarity">
    <text evidence="2">Belongs to the autoinducer-2 exporter (AI-2E) (TC 2.A.86) family.</text>
</comment>
<evidence type="ECO:0000256" key="7">
    <source>
        <dbReference type="SAM" id="Phobius"/>
    </source>
</evidence>
<dbReference type="AlphaFoldDB" id="A0A7L9WS22"/>
<dbReference type="KEGG" id="pshq:F3W81_12150"/>
<evidence type="ECO:0000313" key="9">
    <source>
        <dbReference type="Proteomes" id="UP000594118"/>
    </source>
</evidence>
<gene>
    <name evidence="8" type="ORF">F3W81_12150</name>
</gene>
<evidence type="ECO:0000256" key="3">
    <source>
        <dbReference type="ARBA" id="ARBA00022692"/>
    </source>
</evidence>
<name>A0A7L9WS22_9RHOB</name>
<feature type="region of interest" description="Disordered" evidence="6">
    <location>
        <begin position="377"/>
        <end position="439"/>
    </location>
</feature>
<protein>
    <submittedName>
        <fullName evidence="8">AI-2E family transporter</fullName>
    </submittedName>
</protein>
<organism evidence="8 9">
    <name type="scientific">Pseudooceanicola spongiae</name>
    <dbReference type="NCBI Taxonomy" id="2613965"/>
    <lineage>
        <taxon>Bacteria</taxon>
        <taxon>Pseudomonadati</taxon>
        <taxon>Pseudomonadota</taxon>
        <taxon>Alphaproteobacteria</taxon>
        <taxon>Rhodobacterales</taxon>
        <taxon>Paracoccaceae</taxon>
        <taxon>Pseudooceanicola</taxon>
    </lineage>
</organism>
<evidence type="ECO:0000256" key="6">
    <source>
        <dbReference type="SAM" id="MobiDB-lite"/>
    </source>
</evidence>
<evidence type="ECO:0000256" key="5">
    <source>
        <dbReference type="ARBA" id="ARBA00023136"/>
    </source>
</evidence>
<feature type="transmembrane region" description="Helical" evidence="7">
    <location>
        <begin position="137"/>
        <end position="159"/>
    </location>
</feature>
<dbReference type="EMBL" id="CP045201">
    <property type="protein sequence ID" value="QOL83195.1"/>
    <property type="molecule type" value="Genomic_DNA"/>
</dbReference>
<evidence type="ECO:0000256" key="1">
    <source>
        <dbReference type="ARBA" id="ARBA00004141"/>
    </source>
</evidence>
<dbReference type="InterPro" id="IPR002549">
    <property type="entry name" value="AI-2E-like"/>
</dbReference>
<sequence>MEYMLAALLVLFLFWSISLAKVVMLPLVLGLLIALTLAPLVRWLGKLGIPAGVAAVLIIFSIGSAMAYGIYMMRYPAQMLIQQAPEIQQELRIKLWDIAQNVERMQKASEQMQELAGGSADQATQVVVNDGSMLQTALASLAGTGSALIIAMLLAMFLLASGNMFQHKLVESFPDFGNKRRARRISRDVERQISRYLGAITVINAGLGIAIGATLHLLGMPYGLLWGVAAFALNYLPYLGGMLGTAVAGAVALVTFDSVGHALLVPISYMTLTSIEGQMITPYLVGRHLRLNAAAVFVAVIFWAWLWGVAGALMAVPFLVFLKVLCDNIPGLYVIALFLDGETRSAARERKIALRRKHSPRRRGVQAALSAGLNAAASIPPRLPGRRRRKAAEQAAPKDDSSSQAGHGAYAGAPTVARPLSGPMSGPASGTLPRPDPMK</sequence>
<dbReference type="GO" id="GO:0055085">
    <property type="term" value="P:transmembrane transport"/>
    <property type="evidence" value="ECO:0007669"/>
    <property type="project" value="TreeGrafter"/>
</dbReference>
<comment type="subcellular location">
    <subcellularLocation>
        <location evidence="1">Membrane</location>
        <topology evidence="1">Multi-pass membrane protein</topology>
    </subcellularLocation>
</comment>
<feature type="transmembrane region" description="Helical" evidence="7">
    <location>
        <begin position="238"/>
        <end position="269"/>
    </location>
</feature>
<dbReference type="Proteomes" id="UP000594118">
    <property type="component" value="Chromosome"/>
</dbReference>
<feature type="transmembrane region" description="Helical" evidence="7">
    <location>
        <begin position="196"/>
        <end position="218"/>
    </location>
</feature>
<feature type="transmembrane region" description="Helical" evidence="7">
    <location>
        <begin position="289"/>
        <end position="308"/>
    </location>
</feature>
<keyword evidence="5 7" id="KW-0472">Membrane</keyword>
<keyword evidence="4 7" id="KW-1133">Transmembrane helix</keyword>
<reference evidence="8 9" key="1">
    <citation type="submission" date="2019-10" db="EMBL/GenBank/DDBJ databases">
        <title>Pseudopuniceibacterium sp. HQ09 islated from Antarctica.</title>
        <authorList>
            <person name="Liao L."/>
            <person name="Su S."/>
            <person name="Chen B."/>
            <person name="Yu Y."/>
        </authorList>
    </citation>
    <scope>NUCLEOTIDE SEQUENCE [LARGE SCALE GENOMIC DNA]</scope>
    <source>
        <strain evidence="8 9">HQ09</strain>
    </source>
</reference>